<gene>
    <name evidence="2" type="ORF">KDK_48610</name>
</gene>
<dbReference type="Proteomes" id="UP000287188">
    <property type="component" value="Unassembled WGS sequence"/>
</dbReference>
<dbReference type="PANTHER" id="PTHR37318:SF1">
    <property type="entry name" value="BSL7504 PROTEIN"/>
    <property type="match status" value="1"/>
</dbReference>
<comment type="caution">
    <text evidence="2">The sequence shown here is derived from an EMBL/GenBank/DDBJ whole genome shotgun (WGS) entry which is preliminary data.</text>
</comment>
<name>A0A402APE3_9CHLR</name>
<sequence>MTARDDSEAVVPLLMATMNGDLQRVFELDRIIHEPARLVILAALSKAEEVDFKFLEMVTGLTKGNLSRQASNLEEAGYIEIRKYYKNKIPATGYRITVAGKKAFALYWERMAALQQSFQREDSNSEKGGQK</sequence>
<evidence type="ECO:0000259" key="1">
    <source>
        <dbReference type="Pfam" id="PF13601"/>
    </source>
</evidence>
<feature type="domain" description="Winged helix DNA-binding" evidence="1">
    <location>
        <begin position="37"/>
        <end position="113"/>
    </location>
</feature>
<reference evidence="3" key="1">
    <citation type="submission" date="2018-12" db="EMBL/GenBank/DDBJ databases">
        <title>Tengunoibacter tsumagoiensis gen. nov., sp. nov., Dictyobacter kobayashii sp. nov., D. alpinus sp. nov., and D. joshuensis sp. nov. and description of Dictyobacteraceae fam. nov. within the order Ktedonobacterales isolated from Tengu-no-mugimeshi.</title>
        <authorList>
            <person name="Wang C.M."/>
            <person name="Zheng Y."/>
            <person name="Sakai Y."/>
            <person name="Toyoda A."/>
            <person name="Minakuchi Y."/>
            <person name="Abe K."/>
            <person name="Yokota A."/>
            <person name="Yabe S."/>
        </authorList>
    </citation>
    <scope>NUCLEOTIDE SEQUENCE [LARGE SCALE GENOMIC DNA]</scope>
    <source>
        <strain evidence="3">Uno11</strain>
    </source>
</reference>
<accession>A0A402APE3</accession>
<proteinExistence type="predicted"/>
<dbReference type="Pfam" id="PF13601">
    <property type="entry name" value="HTH_34"/>
    <property type="match status" value="1"/>
</dbReference>
<dbReference type="SUPFAM" id="SSF46785">
    <property type="entry name" value="Winged helix' DNA-binding domain"/>
    <property type="match status" value="1"/>
</dbReference>
<dbReference type="Gene3D" id="1.10.10.10">
    <property type="entry name" value="Winged helix-like DNA-binding domain superfamily/Winged helix DNA-binding domain"/>
    <property type="match status" value="1"/>
</dbReference>
<keyword evidence="3" id="KW-1185">Reference proteome</keyword>
<dbReference type="InterPro" id="IPR027395">
    <property type="entry name" value="WH_DNA-bd_dom"/>
</dbReference>
<dbReference type="InterPro" id="IPR036390">
    <property type="entry name" value="WH_DNA-bd_sf"/>
</dbReference>
<dbReference type="AlphaFoldDB" id="A0A402APE3"/>
<organism evidence="2 3">
    <name type="scientific">Dictyobacter kobayashii</name>
    <dbReference type="NCBI Taxonomy" id="2014872"/>
    <lineage>
        <taxon>Bacteria</taxon>
        <taxon>Bacillati</taxon>
        <taxon>Chloroflexota</taxon>
        <taxon>Ktedonobacteria</taxon>
        <taxon>Ktedonobacterales</taxon>
        <taxon>Dictyobacteraceae</taxon>
        <taxon>Dictyobacter</taxon>
    </lineage>
</organism>
<dbReference type="PANTHER" id="PTHR37318">
    <property type="entry name" value="BSL7504 PROTEIN"/>
    <property type="match status" value="1"/>
</dbReference>
<protein>
    <submittedName>
        <fullName evidence="2">Transcriptional regulator</fullName>
    </submittedName>
</protein>
<dbReference type="EMBL" id="BIFS01000001">
    <property type="protein sequence ID" value="GCE21061.1"/>
    <property type="molecule type" value="Genomic_DNA"/>
</dbReference>
<evidence type="ECO:0000313" key="2">
    <source>
        <dbReference type="EMBL" id="GCE21061.1"/>
    </source>
</evidence>
<dbReference type="RefSeq" id="WP_218031975.1">
    <property type="nucleotide sequence ID" value="NZ_BIFS01000001.1"/>
</dbReference>
<evidence type="ECO:0000313" key="3">
    <source>
        <dbReference type="Proteomes" id="UP000287188"/>
    </source>
</evidence>
<dbReference type="InterPro" id="IPR036388">
    <property type="entry name" value="WH-like_DNA-bd_sf"/>
</dbReference>